<evidence type="ECO:0000313" key="2">
    <source>
        <dbReference type="Proteomes" id="UP000887565"/>
    </source>
</evidence>
<reference evidence="3" key="1">
    <citation type="submission" date="2022-11" db="UniProtKB">
        <authorList>
            <consortium name="WormBaseParasite"/>
        </authorList>
    </citation>
    <scope>IDENTIFICATION</scope>
</reference>
<feature type="region of interest" description="Disordered" evidence="1">
    <location>
        <begin position="1"/>
        <end position="26"/>
    </location>
</feature>
<name>A0A915KF10_ROMCU</name>
<evidence type="ECO:0000313" key="3">
    <source>
        <dbReference type="WBParaSite" id="nRc.2.0.1.t36534-RA"/>
    </source>
</evidence>
<accession>A0A915KF10</accession>
<proteinExistence type="predicted"/>
<feature type="compositionally biased region" description="Polar residues" evidence="1">
    <location>
        <begin position="1"/>
        <end position="10"/>
    </location>
</feature>
<dbReference type="AlphaFoldDB" id="A0A915KF10"/>
<feature type="compositionally biased region" description="Low complexity" evidence="1">
    <location>
        <begin position="11"/>
        <end position="26"/>
    </location>
</feature>
<protein>
    <submittedName>
        <fullName evidence="3">Uncharacterized protein</fullName>
    </submittedName>
</protein>
<keyword evidence="2" id="KW-1185">Reference proteome</keyword>
<dbReference type="PROSITE" id="PS51257">
    <property type="entry name" value="PROKAR_LIPOPROTEIN"/>
    <property type="match status" value="1"/>
</dbReference>
<dbReference type="WBParaSite" id="nRc.2.0.1.t36534-RA">
    <property type="protein sequence ID" value="nRc.2.0.1.t36534-RA"/>
    <property type="gene ID" value="nRc.2.0.1.g36534"/>
</dbReference>
<organism evidence="2 3">
    <name type="scientific">Romanomermis culicivorax</name>
    <name type="common">Nematode worm</name>
    <dbReference type="NCBI Taxonomy" id="13658"/>
    <lineage>
        <taxon>Eukaryota</taxon>
        <taxon>Metazoa</taxon>
        <taxon>Ecdysozoa</taxon>
        <taxon>Nematoda</taxon>
        <taxon>Enoplea</taxon>
        <taxon>Dorylaimia</taxon>
        <taxon>Mermithida</taxon>
        <taxon>Mermithoidea</taxon>
        <taxon>Mermithidae</taxon>
        <taxon>Romanomermis</taxon>
    </lineage>
</organism>
<dbReference type="Proteomes" id="UP000887565">
    <property type="component" value="Unplaced"/>
</dbReference>
<sequence length="88" mass="9709">MGNKSSRSDPSITSHVSQTVSSSCSVGLSRNEQTIEKFYITVTSGVHSGHKFSSHPERKSSHFIARDLLINRADSKRAIKLDIFSSNE</sequence>
<evidence type="ECO:0000256" key="1">
    <source>
        <dbReference type="SAM" id="MobiDB-lite"/>
    </source>
</evidence>